<evidence type="ECO:0000256" key="4">
    <source>
        <dbReference type="ARBA" id="ARBA00022617"/>
    </source>
</evidence>
<dbReference type="InterPro" id="IPR024708">
    <property type="entry name" value="Catalase_AS"/>
</dbReference>
<dbReference type="PIRSF" id="PIRSF038927">
    <property type="entry name" value="Catalase_clade2"/>
    <property type="match status" value="1"/>
</dbReference>
<evidence type="ECO:0000256" key="5">
    <source>
        <dbReference type="ARBA" id="ARBA00022723"/>
    </source>
</evidence>
<dbReference type="GO" id="GO:0020037">
    <property type="term" value="F:heme binding"/>
    <property type="evidence" value="ECO:0007669"/>
    <property type="project" value="InterPro"/>
</dbReference>
<dbReference type="InterPro" id="IPR043156">
    <property type="entry name" value="Catalase_clade2_helical"/>
</dbReference>
<evidence type="ECO:0000313" key="13">
    <source>
        <dbReference type="Proteomes" id="UP000011661"/>
    </source>
</evidence>
<dbReference type="GO" id="GO:0004096">
    <property type="term" value="F:catalase activity"/>
    <property type="evidence" value="ECO:0007669"/>
    <property type="project" value="UniProtKB-EC"/>
</dbReference>
<dbReference type="AlphaFoldDB" id="L9VZB0"/>
<dbReference type="Pfam" id="PF00199">
    <property type="entry name" value="Catalase"/>
    <property type="match status" value="1"/>
</dbReference>
<dbReference type="SMART" id="SM01060">
    <property type="entry name" value="Catalase"/>
    <property type="match status" value="1"/>
</dbReference>
<dbReference type="Gene3D" id="2.40.180.10">
    <property type="entry name" value="Catalase core domain"/>
    <property type="match status" value="1"/>
</dbReference>
<feature type="compositionally biased region" description="Basic and acidic residues" evidence="10">
    <location>
        <begin position="8"/>
        <end position="17"/>
    </location>
</feature>
<organism evidence="12 13">
    <name type="scientific">Natronorubrum sulfidifaciens JCM 14089</name>
    <dbReference type="NCBI Taxonomy" id="1230460"/>
    <lineage>
        <taxon>Archaea</taxon>
        <taxon>Methanobacteriati</taxon>
        <taxon>Methanobacteriota</taxon>
        <taxon>Stenosarchaea group</taxon>
        <taxon>Halobacteria</taxon>
        <taxon>Halobacteriales</taxon>
        <taxon>Natrialbaceae</taxon>
        <taxon>Natronorubrum</taxon>
    </lineage>
</organism>
<keyword evidence="3 9" id="KW-0575">Peroxidase</keyword>
<comment type="caution">
    <text evidence="12">The sequence shown here is derived from an EMBL/GenBank/DDBJ whole genome shotgun (WGS) entry which is preliminary data.</text>
</comment>
<evidence type="ECO:0000256" key="9">
    <source>
        <dbReference type="RuleBase" id="RU000498"/>
    </source>
</evidence>
<dbReference type="PATRIC" id="fig|1230460.4.peg.2922"/>
<dbReference type="GO" id="GO:0005829">
    <property type="term" value="C:cytosol"/>
    <property type="evidence" value="ECO:0007669"/>
    <property type="project" value="TreeGrafter"/>
</dbReference>
<feature type="domain" description="Catalase core" evidence="11">
    <location>
        <begin position="96"/>
        <end position="493"/>
    </location>
</feature>
<dbReference type="PANTHER" id="PTHR42821">
    <property type="entry name" value="CATALASE"/>
    <property type="match status" value="1"/>
</dbReference>
<protein>
    <recommendedName>
        <fullName evidence="2 9">Catalase</fullName>
        <ecNumber evidence="2 9">1.11.1.6</ecNumber>
    </recommendedName>
</protein>
<dbReference type="FunFam" id="2.40.180.10:FF:000003">
    <property type="entry name" value="Catalase"/>
    <property type="match status" value="1"/>
</dbReference>
<dbReference type="EC" id="1.11.1.6" evidence="2 9"/>
<dbReference type="PROSITE" id="PS00437">
    <property type="entry name" value="CATALASE_1"/>
    <property type="match status" value="1"/>
</dbReference>
<feature type="region of interest" description="Disordered" evidence="10">
    <location>
        <begin position="1"/>
        <end position="117"/>
    </location>
</feature>
<dbReference type="RefSeq" id="WP_008164068.1">
    <property type="nucleotide sequence ID" value="NZ_AOHX01000045.1"/>
</dbReference>
<dbReference type="PROSITE" id="PS00438">
    <property type="entry name" value="CATALASE_2"/>
    <property type="match status" value="1"/>
</dbReference>
<feature type="region of interest" description="Disordered" evidence="10">
    <location>
        <begin position="584"/>
        <end position="612"/>
    </location>
</feature>
<keyword evidence="8 9" id="KW-0376">Hydrogen peroxide</keyword>
<dbReference type="CDD" id="cd03132">
    <property type="entry name" value="GATase1_catalase"/>
    <property type="match status" value="1"/>
</dbReference>
<dbReference type="InterPro" id="IPR002226">
    <property type="entry name" value="Catalase_haem_BS"/>
</dbReference>
<feature type="compositionally biased region" description="Basic and acidic residues" evidence="10">
    <location>
        <begin position="27"/>
        <end position="50"/>
    </location>
</feature>
<reference evidence="12 13" key="1">
    <citation type="journal article" date="2014" name="PLoS Genet.">
        <title>Phylogenetically driven sequencing of extremely halophilic archaea reveals strategies for static and dynamic osmo-response.</title>
        <authorList>
            <person name="Becker E.A."/>
            <person name="Seitzer P.M."/>
            <person name="Tritt A."/>
            <person name="Larsen D."/>
            <person name="Krusor M."/>
            <person name="Yao A.I."/>
            <person name="Wu D."/>
            <person name="Madern D."/>
            <person name="Eisen J.A."/>
            <person name="Darling A.E."/>
            <person name="Facciotti M.T."/>
        </authorList>
    </citation>
    <scope>NUCLEOTIDE SEQUENCE [LARGE SCALE GENOMIC DNA]</scope>
    <source>
        <strain evidence="12 13">JCM 14089</strain>
    </source>
</reference>
<keyword evidence="6 9" id="KW-0560">Oxidoreductase</keyword>
<dbReference type="Gene3D" id="3.40.50.880">
    <property type="match status" value="1"/>
</dbReference>
<evidence type="ECO:0000256" key="10">
    <source>
        <dbReference type="SAM" id="MobiDB-lite"/>
    </source>
</evidence>
<evidence type="ECO:0000256" key="8">
    <source>
        <dbReference type="ARBA" id="ARBA00023324"/>
    </source>
</evidence>
<dbReference type="PRINTS" id="PR00067">
    <property type="entry name" value="CATALASE"/>
</dbReference>
<dbReference type="PANTHER" id="PTHR42821:SF1">
    <property type="entry name" value="CATALASE-B"/>
    <property type="match status" value="1"/>
</dbReference>
<dbReference type="GO" id="GO:0042744">
    <property type="term" value="P:hydrogen peroxide catabolic process"/>
    <property type="evidence" value="ECO:0007669"/>
    <property type="project" value="UniProtKB-KW"/>
</dbReference>
<evidence type="ECO:0000256" key="7">
    <source>
        <dbReference type="ARBA" id="ARBA00023004"/>
    </source>
</evidence>
<feature type="compositionally biased region" description="Basic and acidic residues" evidence="10">
    <location>
        <begin position="82"/>
        <end position="105"/>
    </location>
</feature>
<proteinExistence type="inferred from homology"/>
<evidence type="ECO:0000256" key="1">
    <source>
        <dbReference type="ARBA" id="ARBA00001971"/>
    </source>
</evidence>
<evidence type="ECO:0000259" key="11">
    <source>
        <dbReference type="SMART" id="SM01060"/>
    </source>
</evidence>
<dbReference type="InterPro" id="IPR020835">
    <property type="entry name" value="Catalase_sf"/>
</dbReference>
<dbReference type="Pfam" id="PF18011">
    <property type="entry name" value="Catalase_C"/>
    <property type="match status" value="1"/>
</dbReference>
<dbReference type="eggNOG" id="arCOG00769">
    <property type="taxonomic scope" value="Archaea"/>
</dbReference>
<dbReference type="OrthoDB" id="53102at2157"/>
<evidence type="ECO:0000313" key="12">
    <source>
        <dbReference type="EMBL" id="ELY42505.1"/>
    </source>
</evidence>
<dbReference type="PROSITE" id="PS51402">
    <property type="entry name" value="CATALASE_3"/>
    <property type="match status" value="1"/>
</dbReference>
<dbReference type="SUPFAM" id="SSF56634">
    <property type="entry name" value="Heme-dependent catalase-like"/>
    <property type="match status" value="1"/>
</dbReference>
<evidence type="ECO:0000256" key="6">
    <source>
        <dbReference type="ARBA" id="ARBA00023002"/>
    </source>
</evidence>
<dbReference type="eggNOG" id="arCOG03310">
    <property type="taxonomic scope" value="Archaea"/>
</dbReference>
<keyword evidence="4 9" id="KW-0349">Heme</keyword>
<keyword evidence="13" id="KW-1185">Reference proteome</keyword>
<dbReference type="Pfam" id="PF06628">
    <property type="entry name" value="Catalase-rel"/>
    <property type="match status" value="1"/>
</dbReference>
<dbReference type="InterPro" id="IPR010582">
    <property type="entry name" value="Catalase_immune_responsive"/>
</dbReference>
<dbReference type="GO" id="GO:0046872">
    <property type="term" value="F:metal ion binding"/>
    <property type="evidence" value="ECO:0007669"/>
    <property type="project" value="UniProtKB-KW"/>
</dbReference>
<dbReference type="Proteomes" id="UP000011661">
    <property type="component" value="Unassembled WGS sequence"/>
</dbReference>
<dbReference type="GO" id="GO:0006979">
    <property type="term" value="P:response to oxidative stress"/>
    <property type="evidence" value="ECO:0007669"/>
    <property type="project" value="InterPro"/>
</dbReference>
<comment type="cofactor">
    <cofactor evidence="1">
        <name>heme</name>
        <dbReference type="ChEBI" id="CHEBI:30413"/>
    </cofactor>
</comment>
<evidence type="ECO:0000256" key="3">
    <source>
        <dbReference type="ARBA" id="ARBA00022559"/>
    </source>
</evidence>
<sequence>MVANDSNTDDRNDEQPKSTDNNANQPDARDDQPEREAIADDPERQERADGGDGGGSRSDSESQAGTSDDQEGESAENSKQAQLDEVRENSEGEKLTTDHGVKVSDTDNSLKAGERGPTIMEDFHFREKMTQFDHESIPERVVHARGTGAHGYFQPYEDPDLGDEYDDIEELTKAKVLTNPDQKTPVFVRFSTVVGSRGSSDTVRDVRGFATKFYTKEGNWDLVGNNMPPFFIQDAMEFPDLVHAIKPEPDDGMPQASAAHDTFWDFASLKPETTHMLMWVLSGRALPRAYRMMQGFGVHTFRLVNDDGESVFVKFHWTPELGTHQLVWDETTKLWGKDSDFNRKGLYDVIEEGYDPEWELGVQIFDEEQAEAFDFDVLDPTKIVPETEVPVRPIGKMVLNETPDNFFAETEQVAFHPGNVVPGIDFSNDPLLQGRLFSYQDTQLNRFGSANWDEIPINRPIAERHNNQRAGFMRQEINEGTASYKPNSIGDDDPQEVPEEEGGYEHFAEKISGEKIRNRSDSFEDHFTQARLFWNSMSEPEQQNIVDAAHFELGKVDRMEIRERMVYDLFNNVDHEFAKRVAEGIGVDPPDEPGEEMPTHDREDPSLSMENRTPDTIETRKIAMLIDDGFDDEHVSTLRSALEEDGARVKVVSKVLGEKSGADGGTVDPDKHHVAAASVSFDAIVVPGGSESVDALCQQGDPKQFVAEAFKHYKPIAAVGEGTELFEAVDLPDTEIADEGDLESDAGVVTCRNDDLEAFAAAFIDAIAEHRHWGRSPEGVPA</sequence>
<dbReference type="SUPFAM" id="SSF52317">
    <property type="entry name" value="Class I glutamine amidotransferase-like"/>
    <property type="match status" value="1"/>
</dbReference>
<dbReference type="InterPro" id="IPR024712">
    <property type="entry name" value="Catalase_clade2"/>
</dbReference>
<evidence type="ECO:0000256" key="2">
    <source>
        <dbReference type="ARBA" id="ARBA00012314"/>
    </source>
</evidence>
<dbReference type="InterPro" id="IPR011614">
    <property type="entry name" value="Catalase_core"/>
</dbReference>
<dbReference type="InterPro" id="IPR018028">
    <property type="entry name" value="Catalase"/>
</dbReference>
<comment type="catalytic activity">
    <reaction evidence="9">
        <text>2 H2O2 = O2 + 2 H2O</text>
        <dbReference type="Rhea" id="RHEA:20309"/>
        <dbReference type="ChEBI" id="CHEBI:15377"/>
        <dbReference type="ChEBI" id="CHEBI:15379"/>
        <dbReference type="ChEBI" id="CHEBI:16240"/>
        <dbReference type="EC" id="1.11.1.6"/>
    </reaction>
</comment>
<dbReference type="InterPro" id="IPR029062">
    <property type="entry name" value="Class_I_gatase-like"/>
</dbReference>
<dbReference type="InterPro" id="IPR041399">
    <property type="entry name" value="Catalase_large_C"/>
</dbReference>
<dbReference type="STRING" id="1230460.C495_14357"/>
<dbReference type="Gene3D" id="1.20.1370.20">
    <property type="match status" value="1"/>
</dbReference>
<comment type="similarity">
    <text evidence="9">Belongs to the catalase family.</text>
</comment>
<keyword evidence="7 9" id="KW-0408">Iron</keyword>
<keyword evidence="5 9" id="KW-0479">Metal-binding</keyword>
<name>L9VZB0_9EURY</name>
<accession>L9VZB0</accession>
<dbReference type="EMBL" id="AOHX01000045">
    <property type="protein sequence ID" value="ELY42505.1"/>
    <property type="molecule type" value="Genomic_DNA"/>
</dbReference>
<gene>
    <name evidence="12" type="ORF">C495_14357</name>
</gene>